<dbReference type="CDD" id="cd07756">
    <property type="entry name" value="CYTH-like_Pase_CHAD"/>
    <property type="match status" value="1"/>
</dbReference>
<evidence type="ECO:0000313" key="4">
    <source>
        <dbReference type="Proteomes" id="UP000669317"/>
    </source>
</evidence>
<dbReference type="InterPro" id="IPR007899">
    <property type="entry name" value="CHAD_dom"/>
</dbReference>
<dbReference type="Gene3D" id="2.40.320.10">
    <property type="entry name" value="Hypothetical Protein Pfu-838710-001"/>
    <property type="match status" value="1"/>
</dbReference>
<dbReference type="PROSITE" id="PS51708">
    <property type="entry name" value="CHAD"/>
    <property type="match status" value="1"/>
</dbReference>
<dbReference type="InterPro" id="IPR033469">
    <property type="entry name" value="CYTH-like_dom_sf"/>
</dbReference>
<dbReference type="SMART" id="SM00880">
    <property type="entry name" value="CHAD"/>
    <property type="match status" value="1"/>
</dbReference>
<evidence type="ECO:0000259" key="2">
    <source>
        <dbReference type="PROSITE" id="PS51708"/>
    </source>
</evidence>
<proteinExistence type="predicted"/>
<comment type="caution">
    <text evidence="3">The sequence shown here is derived from an EMBL/GenBank/DDBJ whole genome shotgun (WGS) entry which is preliminary data.</text>
</comment>
<feature type="domain" description="CYTH" evidence="1">
    <location>
        <begin position="2"/>
        <end position="199"/>
    </location>
</feature>
<dbReference type="Pfam" id="PF01928">
    <property type="entry name" value="CYTH"/>
    <property type="match status" value="1"/>
</dbReference>
<dbReference type="InterPro" id="IPR039013">
    <property type="entry name" value="YgiF"/>
</dbReference>
<reference evidence="3 4" key="1">
    <citation type="submission" date="2021-03" db="EMBL/GenBank/DDBJ databases">
        <title>Genome Sequence of Bradyrhizobium vignae strain ISRA400.</title>
        <authorList>
            <person name="Tisa L.S."/>
            <person name="Svistoonoff S."/>
            <person name="Hocher V."/>
            <person name="Fall S."/>
            <person name="Zaiya A."/>
            <person name="Naing D."/>
            <person name="Niang N."/>
            <person name="Diouf A."/>
            <person name="Dasylva M.C."/>
            <person name="Toure O."/>
            <person name="Gueye M."/>
            <person name="Gully D."/>
            <person name="Tisseyre P."/>
            <person name="Simpson S."/>
            <person name="Morris K."/>
            <person name="Thomas W.K."/>
        </authorList>
    </citation>
    <scope>NUCLEOTIDE SEQUENCE [LARGE SCALE GENOMIC DNA]</scope>
    <source>
        <strain evidence="3 4">ISRA400</strain>
    </source>
</reference>
<keyword evidence="4" id="KW-1185">Reference proteome</keyword>
<feature type="domain" description="CHAD" evidence="2">
    <location>
        <begin position="214"/>
        <end position="497"/>
    </location>
</feature>
<evidence type="ECO:0000313" key="3">
    <source>
        <dbReference type="EMBL" id="MBP0110588.1"/>
    </source>
</evidence>
<dbReference type="SUPFAM" id="SSF55154">
    <property type="entry name" value="CYTH-like phosphatases"/>
    <property type="match status" value="1"/>
</dbReference>
<protein>
    <submittedName>
        <fullName evidence="3">CHAD domain-containing protein</fullName>
    </submittedName>
</protein>
<dbReference type="InterPro" id="IPR023577">
    <property type="entry name" value="CYTH_domain"/>
</dbReference>
<dbReference type="PROSITE" id="PS51707">
    <property type="entry name" value="CYTH"/>
    <property type="match status" value="1"/>
</dbReference>
<dbReference type="InterPro" id="IPR038186">
    <property type="entry name" value="CHAD_dom_sf"/>
</dbReference>
<name>A0ABS3ZR12_9BRAD</name>
<organism evidence="3 4">
    <name type="scientific">Bradyrhizobium vignae</name>
    <dbReference type="NCBI Taxonomy" id="1549949"/>
    <lineage>
        <taxon>Bacteria</taxon>
        <taxon>Pseudomonadati</taxon>
        <taxon>Pseudomonadota</taxon>
        <taxon>Alphaproteobacteria</taxon>
        <taxon>Hyphomicrobiales</taxon>
        <taxon>Nitrobacteraceae</taxon>
        <taxon>Bradyrhizobium</taxon>
    </lineage>
</organism>
<gene>
    <name evidence="3" type="ORF">JWS04_05690</name>
</gene>
<dbReference type="EMBL" id="JAGIKT010000008">
    <property type="protein sequence ID" value="MBP0110588.1"/>
    <property type="molecule type" value="Genomic_DNA"/>
</dbReference>
<sequence length="506" mass="57120">MNAETELKFRIAPRQLSSVLRNNGLNGHRRDQAGQTLVSTYFDTNKHKLRRHGLTLRVRKVEGRYVQTVKAGGTGGVTRGEWEREISGASPDLKKTRKTPLRQLATGKLPRKLKPVFQTNIHRKARAKRVRNSEIELAVDQGRISAGRRSRPVSELELELKSGRVADLFRLARKLERSTGAELDLRSKSERGFQLVAGNGGGAQHAEPVELKPELPPRDAFRVIAHSTLRQITANADPVRDMDAEGVHQMRVGLRRLRAAISLFSDILPRASTARIKAELKWLTGELAPAREIDVFLTESIQPITEKDVPRRGARALRAKFSGERQAAFRRARDAVASARYRRLLIDVIEWIEAGRSRVKDDRSIAAFAAQVLDRRIRKARKEGKHLNDLDPMQRHKLRIKIKKIRYAVDFFESLYSDTDQKELADLSDRLKQIQSALGSLNDFMAHRELATEAALTAPPAHRRAQAFASGVIVGHERETADGLMKDAATELRRLRKLRVMPNDRA</sequence>
<dbReference type="PANTHER" id="PTHR39569:SF1">
    <property type="entry name" value="INORGANIC TRIPHOSPHATASE"/>
    <property type="match status" value="1"/>
</dbReference>
<dbReference type="Pfam" id="PF05235">
    <property type="entry name" value="CHAD"/>
    <property type="match status" value="1"/>
</dbReference>
<dbReference type="SMART" id="SM01118">
    <property type="entry name" value="CYTH"/>
    <property type="match status" value="1"/>
</dbReference>
<accession>A0ABS3ZR12</accession>
<evidence type="ECO:0000259" key="1">
    <source>
        <dbReference type="PROSITE" id="PS51707"/>
    </source>
</evidence>
<dbReference type="PANTHER" id="PTHR39569">
    <property type="entry name" value="INORGANIC TRIPHOSPHATASE"/>
    <property type="match status" value="1"/>
</dbReference>
<dbReference type="Gene3D" id="1.40.20.10">
    <property type="entry name" value="CHAD domain"/>
    <property type="match status" value="1"/>
</dbReference>
<dbReference type="RefSeq" id="WP_209294570.1">
    <property type="nucleotide sequence ID" value="NZ_JAGIKT010000008.1"/>
</dbReference>
<dbReference type="Proteomes" id="UP000669317">
    <property type="component" value="Unassembled WGS sequence"/>
</dbReference>